<dbReference type="Proteomes" id="UP000261540">
    <property type="component" value="Unplaced"/>
</dbReference>
<comment type="cofactor">
    <cofactor evidence="14">
        <name>Zn(2+)</name>
        <dbReference type="ChEBI" id="CHEBI:29105"/>
    </cofactor>
    <text evidence="14">Binds 1 zinc ion per subunit.</text>
</comment>
<dbReference type="OrthoDB" id="8300214at2759"/>
<keyword evidence="4" id="KW-0963">Cytoplasm</keyword>
<comment type="catalytic activity">
    <reaction evidence="11">
        <text>an N-acetyl-L-cysteine-S-conjugate + H2O = an S-substituted L-cysteine + acetate</text>
        <dbReference type="Rhea" id="RHEA:36855"/>
        <dbReference type="ChEBI" id="CHEBI:15377"/>
        <dbReference type="ChEBI" id="CHEBI:30089"/>
        <dbReference type="ChEBI" id="CHEBI:58717"/>
        <dbReference type="ChEBI" id="CHEBI:58718"/>
        <dbReference type="EC" id="3.5.1.114"/>
    </reaction>
</comment>
<dbReference type="InterPro" id="IPR050178">
    <property type="entry name" value="AspA/AstE_fam"/>
</dbReference>
<evidence type="ECO:0000256" key="10">
    <source>
        <dbReference type="ARBA" id="ARBA00037831"/>
    </source>
</evidence>
<dbReference type="HAMAP" id="MF_00704">
    <property type="entry name" value="Aspartoacylase"/>
    <property type="match status" value="1"/>
</dbReference>
<evidence type="ECO:0000256" key="8">
    <source>
        <dbReference type="ARBA" id="ARBA00023136"/>
    </source>
</evidence>
<evidence type="ECO:0000256" key="12">
    <source>
        <dbReference type="ARBA" id="ARBA00049326"/>
    </source>
</evidence>
<evidence type="ECO:0000256" key="11">
    <source>
        <dbReference type="ARBA" id="ARBA00048435"/>
    </source>
</evidence>
<evidence type="ECO:0000256" key="6">
    <source>
        <dbReference type="ARBA" id="ARBA00022801"/>
    </source>
</evidence>
<accession>A0A3B3T6P0</accession>
<evidence type="ECO:0000259" key="15">
    <source>
        <dbReference type="Pfam" id="PF04952"/>
    </source>
</evidence>
<dbReference type="InterPro" id="IPR016708">
    <property type="entry name" value="Aspartoacylase"/>
</dbReference>
<dbReference type="GO" id="GO:0016324">
    <property type="term" value="C:apical plasma membrane"/>
    <property type="evidence" value="ECO:0007669"/>
    <property type="project" value="UniProtKB-SubCell"/>
</dbReference>
<proteinExistence type="inferred from homology"/>
<dbReference type="InterPro" id="IPR007036">
    <property type="entry name" value="Aste_AspA_hybrid_dom"/>
</dbReference>
<evidence type="ECO:0000259" key="16">
    <source>
        <dbReference type="Pfam" id="PF24827"/>
    </source>
</evidence>
<reference evidence="17" key="1">
    <citation type="submission" date="2025-05" db="UniProtKB">
        <authorList>
            <consortium name="Ensembl"/>
        </authorList>
    </citation>
    <scope>IDENTIFICATION</scope>
</reference>
<dbReference type="PANTHER" id="PTHR15162:SF5">
    <property type="entry name" value="N-ACYL-AROMATIC-L-AMINO ACID AMIDOHYDROLASE (CARBOXYLATE-FORMING)"/>
    <property type="match status" value="1"/>
</dbReference>
<feature type="active site" description="Proton donor/acceptor" evidence="13">
    <location>
        <position position="178"/>
    </location>
</feature>
<feature type="domain" description="Succinylglutamate desuccinylase/Aspartoacylase catalytic" evidence="16">
    <location>
        <begin position="9"/>
        <end position="205"/>
    </location>
</feature>
<dbReference type="PIRSF" id="PIRSF018001">
    <property type="entry name" value="Aspartoacylase"/>
    <property type="match status" value="1"/>
</dbReference>
<dbReference type="GO" id="GO:0005829">
    <property type="term" value="C:cytosol"/>
    <property type="evidence" value="ECO:0007669"/>
    <property type="project" value="TreeGrafter"/>
</dbReference>
<keyword evidence="18" id="KW-1185">Reference proteome</keyword>
<dbReference type="CDD" id="cd06909">
    <property type="entry name" value="M14_ASPA"/>
    <property type="match status" value="1"/>
</dbReference>
<evidence type="ECO:0000256" key="14">
    <source>
        <dbReference type="PIRSR" id="PIRSR018001-3"/>
    </source>
</evidence>
<feature type="binding site" evidence="14">
    <location>
        <position position="116"/>
    </location>
    <ligand>
        <name>Zn(2+)</name>
        <dbReference type="ChEBI" id="CHEBI:29105"/>
    </ligand>
</feature>
<dbReference type="Ensembl" id="ENSPKIT00000019828.1">
    <property type="protein sequence ID" value="ENSPKIP00000038832.1"/>
    <property type="gene ID" value="ENSPKIG00000016453.1"/>
</dbReference>
<dbReference type="AlphaFoldDB" id="A0A3B3T6P0"/>
<evidence type="ECO:0000313" key="18">
    <source>
        <dbReference type="Proteomes" id="UP000261540"/>
    </source>
</evidence>
<dbReference type="Gene3D" id="3.40.630.10">
    <property type="entry name" value="Zn peptidases"/>
    <property type="match status" value="1"/>
</dbReference>
<evidence type="ECO:0000256" key="9">
    <source>
        <dbReference type="ARBA" id="ARBA00034807"/>
    </source>
</evidence>
<name>A0A3B3T6P0_9TELE</name>
<dbReference type="GeneTree" id="ENSGT00390000001189"/>
<dbReference type="NCBIfam" id="NF002601">
    <property type="entry name" value="PRK02259.1"/>
    <property type="match status" value="1"/>
</dbReference>
<keyword evidence="8" id="KW-0472">Membrane</keyword>
<dbReference type="FunFam" id="3.40.630.10:FF:000025">
    <property type="entry name" value="aspartoacylase"/>
    <property type="match status" value="1"/>
</dbReference>
<dbReference type="GO" id="GO:0046872">
    <property type="term" value="F:metal ion binding"/>
    <property type="evidence" value="ECO:0007669"/>
    <property type="project" value="UniProtKB-KW"/>
</dbReference>
<comment type="subcellular location">
    <subcellularLocation>
        <location evidence="10">Apical cell membrane</location>
        <topology evidence="10">Peripheral membrane protein</topology>
    </subcellularLocation>
    <subcellularLocation>
        <location evidence="1">Cytoplasm</location>
    </subcellularLocation>
</comment>
<dbReference type="Pfam" id="PF24827">
    <property type="entry name" value="AstE_AspA_cat"/>
    <property type="match status" value="1"/>
</dbReference>
<evidence type="ECO:0000256" key="5">
    <source>
        <dbReference type="ARBA" id="ARBA00022723"/>
    </source>
</evidence>
<evidence type="ECO:0000256" key="4">
    <source>
        <dbReference type="ARBA" id="ARBA00022490"/>
    </source>
</evidence>
<keyword evidence="5 14" id="KW-0479">Metal-binding</keyword>
<evidence type="ECO:0000256" key="2">
    <source>
        <dbReference type="ARBA" id="ARBA00006173"/>
    </source>
</evidence>
<evidence type="ECO:0000256" key="7">
    <source>
        <dbReference type="ARBA" id="ARBA00022833"/>
    </source>
</evidence>
<dbReference type="Ensembl" id="ENSPKIT00000019843.1">
    <property type="protein sequence ID" value="ENSPKIP00000038847.1"/>
    <property type="gene ID" value="ENSPKIG00000016453.1"/>
</dbReference>
<keyword evidence="7 14" id="KW-0862">Zinc</keyword>
<evidence type="ECO:0000256" key="3">
    <source>
        <dbReference type="ARBA" id="ARBA00022475"/>
    </source>
</evidence>
<feature type="domain" description="AstE/AspA barrel-sandwich hybrid" evidence="15">
    <location>
        <begin position="219"/>
        <end position="300"/>
    </location>
</feature>
<dbReference type="InterPro" id="IPR055438">
    <property type="entry name" value="AstE_AspA_cat"/>
</dbReference>
<keyword evidence="3" id="KW-1003">Cell membrane</keyword>
<dbReference type="Gene3D" id="2.20.25.160">
    <property type="match status" value="1"/>
</dbReference>
<dbReference type="STRING" id="1676925.ENSPKIP00000038847"/>
<dbReference type="GO" id="GO:0016788">
    <property type="term" value="F:hydrolase activity, acting on ester bonds"/>
    <property type="evidence" value="ECO:0007669"/>
    <property type="project" value="InterPro"/>
</dbReference>
<comment type="catalytic activity">
    <reaction evidence="12">
        <text>an N-acyl-aromatic L-alpha-amino acid + H2O = an aromatic L-alpha-amino acid + a carboxylate</text>
        <dbReference type="Rhea" id="RHEA:54184"/>
        <dbReference type="ChEBI" id="CHEBI:15377"/>
        <dbReference type="ChEBI" id="CHEBI:29067"/>
        <dbReference type="ChEBI" id="CHEBI:84824"/>
        <dbReference type="ChEBI" id="CHEBI:138093"/>
        <dbReference type="EC" id="3.5.1.114"/>
    </reaction>
</comment>
<keyword evidence="6" id="KW-0378">Hydrolase</keyword>
<feature type="binding site" evidence="14">
    <location>
        <position position="22"/>
    </location>
    <ligand>
        <name>Zn(2+)</name>
        <dbReference type="ChEBI" id="CHEBI:29105"/>
    </ligand>
</feature>
<dbReference type="EC" id="3.5.1.114" evidence="9"/>
<evidence type="ECO:0000313" key="17">
    <source>
        <dbReference type="Ensembl" id="ENSPKIP00000038847.1"/>
    </source>
</evidence>
<organism evidence="17 18">
    <name type="scientific">Paramormyrops kingsleyae</name>
    <dbReference type="NCBI Taxonomy" id="1676925"/>
    <lineage>
        <taxon>Eukaryota</taxon>
        <taxon>Metazoa</taxon>
        <taxon>Chordata</taxon>
        <taxon>Craniata</taxon>
        <taxon>Vertebrata</taxon>
        <taxon>Euteleostomi</taxon>
        <taxon>Actinopterygii</taxon>
        <taxon>Neopterygii</taxon>
        <taxon>Teleostei</taxon>
        <taxon>Osteoglossocephala</taxon>
        <taxon>Osteoglossomorpha</taxon>
        <taxon>Osteoglossiformes</taxon>
        <taxon>Mormyridae</taxon>
        <taxon>Paramormyrops</taxon>
    </lineage>
</organism>
<protein>
    <recommendedName>
        <fullName evidence="9">N-acyl-aromatic-L-amino acid amidohydrolase</fullName>
        <ecNumber evidence="9">3.5.1.114</ecNumber>
    </recommendedName>
</protein>
<evidence type="ECO:0000256" key="13">
    <source>
        <dbReference type="PIRSR" id="PIRSR018001-1"/>
    </source>
</evidence>
<evidence type="ECO:0000256" key="1">
    <source>
        <dbReference type="ARBA" id="ARBA00004496"/>
    </source>
</evidence>
<comment type="similarity">
    <text evidence="2">Belongs to the AspA/AstE family. Aspartoacylase subfamily.</text>
</comment>
<dbReference type="SUPFAM" id="SSF53187">
    <property type="entry name" value="Zn-dependent exopeptidases"/>
    <property type="match status" value="1"/>
</dbReference>
<dbReference type="PANTHER" id="PTHR15162">
    <property type="entry name" value="ASPARTOACYLASE"/>
    <property type="match status" value="1"/>
</dbReference>
<sequence length="314" mass="35432">MATVHLPSITRVAICGGTHGNELSGVYLVRELQKRERETQKEAEPVSVVTVLSNPRAVQQCRRYTEMDLNRCFTSAILSKPLDVGALYEMERAQELNKILGPRGSTTAVDLVCDLHNTTANMGLCLITYSDNNWISLHVMKYLQREIQSVPVRLVDLGMPHSEAYSLESVGKHGFSIEVGPQPHGLLRADIFNAMQDGVRSMLDWIRRFNSGTIFHGGEVDVYTMVRSVDYPKDPETGSISATIHPQLQDRDFCVLRPGDPMFLSFTGQTQLFEEEEPLYPIFVNESSYYEKGIAMWLTRLRRVQIPPLQVQAD</sequence>
<feature type="binding site" evidence="14">
    <location>
        <position position="19"/>
    </location>
    <ligand>
        <name>Zn(2+)</name>
        <dbReference type="ChEBI" id="CHEBI:29105"/>
    </ligand>
</feature>
<dbReference type="Pfam" id="PF04952">
    <property type="entry name" value="AstE_AspA_hybrid"/>
    <property type="match status" value="1"/>
</dbReference>
<dbReference type="GO" id="GO:0004046">
    <property type="term" value="F:aminoacylase activity"/>
    <property type="evidence" value="ECO:0007669"/>
    <property type="project" value="TreeGrafter"/>
</dbReference>